<feature type="transmembrane region" description="Helical" evidence="1">
    <location>
        <begin position="84"/>
        <end position="104"/>
    </location>
</feature>
<keyword evidence="1" id="KW-0472">Membrane</keyword>
<dbReference type="Proteomes" id="UP000185783">
    <property type="component" value="Unassembled WGS sequence"/>
</dbReference>
<reference evidence="2 3" key="1">
    <citation type="submission" date="2016-03" db="EMBL/GenBank/DDBJ databases">
        <title>Genome sequence of Nesiotobacter sp. nov., a moderately halophilic alphaproteobacterium isolated from the Yellow Sea, China.</title>
        <authorList>
            <person name="Zhang G."/>
            <person name="Zhang R."/>
        </authorList>
    </citation>
    <scope>NUCLEOTIDE SEQUENCE [LARGE SCALE GENOMIC DNA]</scope>
    <source>
        <strain evidence="2 3">WB1-6</strain>
    </source>
</reference>
<proteinExistence type="predicted"/>
<feature type="transmembrane region" description="Helical" evidence="1">
    <location>
        <begin position="54"/>
        <end position="72"/>
    </location>
</feature>
<keyword evidence="3" id="KW-1185">Reference proteome</keyword>
<dbReference type="InterPro" id="IPR013879">
    <property type="entry name" value="DUF1761"/>
</dbReference>
<feature type="transmembrane region" description="Helical" evidence="1">
    <location>
        <begin position="21"/>
        <end position="42"/>
    </location>
</feature>
<comment type="caution">
    <text evidence="2">The sequence shown here is derived from an EMBL/GenBank/DDBJ whole genome shotgun (WGS) entry which is preliminary data.</text>
</comment>
<accession>A0A1U7JIZ1</accession>
<evidence type="ECO:0000313" key="3">
    <source>
        <dbReference type="Proteomes" id="UP000185783"/>
    </source>
</evidence>
<evidence type="ECO:0000256" key="1">
    <source>
        <dbReference type="SAM" id="Phobius"/>
    </source>
</evidence>
<dbReference type="Pfam" id="PF08570">
    <property type="entry name" value="DUF1761"/>
    <property type="match status" value="1"/>
</dbReference>
<dbReference type="AlphaFoldDB" id="A0A1U7JIZ1"/>
<protein>
    <recommendedName>
        <fullName evidence="4">DUF1761 domain-containing protein</fullName>
    </recommendedName>
</protein>
<evidence type="ECO:0008006" key="4">
    <source>
        <dbReference type="Google" id="ProtNLM"/>
    </source>
</evidence>
<dbReference type="EMBL" id="LVVZ01000014">
    <property type="protein sequence ID" value="OKL44720.1"/>
    <property type="molecule type" value="Genomic_DNA"/>
</dbReference>
<keyword evidence="1" id="KW-0812">Transmembrane</keyword>
<keyword evidence="1" id="KW-1133">Transmembrane helix</keyword>
<name>A0A1U7JIZ1_9HYPH</name>
<evidence type="ECO:0000313" key="2">
    <source>
        <dbReference type="EMBL" id="OKL44720.1"/>
    </source>
</evidence>
<organism evidence="2 3">
    <name type="scientific">Pseudovibrio exalbescens</name>
    <dbReference type="NCBI Taxonomy" id="197461"/>
    <lineage>
        <taxon>Bacteria</taxon>
        <taxon>Pseudomonadati</taxon>
        <taxon>Pseudomonadota</taxon>
        <taxon>Alphaproteobacteria</taxon>
        <taxon>Hyphomicrobiales</taxon>
        <taxon>Stappiaceae</taxon>
        <taxon>Pseudovibrio</taxon>
    </lineage>
</organism>
<gene>
    <name evidence="2" type="ORF">A3843_09605</name>
</gene>
<sequence>MLAGPWRRAAGLTHSEAQVKWHTILLAFACETLMAFVLAGVIYHTAAVTPRNGIISAVMIWAGFMVMGLIINHRFQKAPWALTVINAGHWLGVLVIQGAAYGYFAPT</sequence>